<dbReference type="AlphaFoldDB" id="A0A067D1E7"/>
<feature type="compositionally biased region" description="Basic and acidic residues" evidence="1">
    <location>
        <begin position="1"/>
        <end position="17"/>
    </location>
</feature>
<accession>A0A067D1E7</accession>
<evidence type="ECO:0000313" key="3">
    <source>
        <dbReference type="Proteomes" id="UP000027120"/>
    </source>
</evidence>
<feature type="compositionally biased region" description="Basic and acidic residues" evidence="1">
    <location>
        <begin position="184"/>
        <end position="202"/>
    </location>
</feature>
<feature type="compositionally biased region" description="Basic and acidic residues" evidence="1">
    <location>
        <begin position="213"/>
        <end position="222"/>
    </location>
</feature>
<proteinExistence type="predicted"/>
<evidence type="ECO:0000313" key="2">
    <source>
        <dbReference type="EMBL" id="KDO36789.1"/>
    </source>
</evidence>
<sequence length="222" mass="25065">MEDRSNANMRIFKDPLPDHASGSKGIPINALEVDEPPSHPRYHSGDHEKVLRIASSRRYRFATVIKRGRSATEKGEIAPIDLTASDDALLIGYSSGESPSSQVDRDHLAPIQAHFGRKSCMSARHVTIPTRATRWFLRRFVQASHYASTSSHPKRRFEKSTTSRLLLESPEASHQPKKFQIPESSRKRLIEVTDAPTEKTRPTESYSNRKRLCKDLSKGFST</sequence>
<keyword evidence="3" id="KW-1185">Reference proteome</keyword>
<gene>
    <name evidence="2" type="ORF">CISIN_1g027507mg</name>
</gene>
<reference evidence="2 3" key="1">
    <citation type="submission" date="2014-04" db="EMBL/GenBank/DDBJ databases">
        <authorList>
            <consortium name="International Citrus Genome Consortium"/>
            <person name="Gmitter F."/>
            <person name="Chen C."/>
            <person name="Farmerie W."/>
            <person name="Harkins T."/>
            <person name="Desany B."/>
            <person name="Mohiuddin M."/>
            <person name="Kodira C."/>
            <person name="Borodovsky M."/>
            <person name="Lomsadze A."/>
            <person name="Burns P."/>
            <person name="Jenkins J."/>
            <person name="Prochnik S."/>
            <person name="Shu S."/>
            <person name="Chapman J."/>
            <person name="Pitluck S."/>
            <person name="Schmutz J."/>
            <person name="Rokhsar D."/>
        </authorList>
    </citation>
    <scope>NUCLEOTIDE SEQUENCE</scope>
</reference>
<feature type="region of interest" description="Disordered" evidence="1">
    <location>
        <begin position="1"/>
        <end position="45"/>
    </location>
</feature>
<dbReference type="EMBL" id="KK793126">
    <property type="protein sequence ID" value="KDO36789.1"/>
    <property type="molecule type" value="Genomic_DNA"/>
</dbReference>
<organism evidence="2 3">
    <name type="scientific">Citrus sinensis</name>
    <name type="common">Sweet orange</name>
    <name type="synonym">Citrus aurantium var. sinensis</name>
    <dbReference type="NCBI Taxonomy" id="2711"/>
    <lineage>
        <taxon>Eukaryota</taxon>
        <taxon>Viridiplantae</taxon>
        <taxon>Streptophyta</taxon>
        <taxon>Embryophyta</taxon>
        <taxon>Tracheophyta</taxon>
        <taxon>Spermatophyta</taxon>
        <taxon>Magnoliopsida</taxon>
        <taxon>eudicotyledons</taxon>
        <taxon>Gunneridae</taxon>
        <taxon>Pentapetalae</taxon>
        <taxon>rosids</taxon>
        <taxon>malvids</taxon>
        <taxon>Sapindales</taxon>
        <taxon>Rutaceae</taxon>
        <taxon>Aurantioideae</taxon>
        <taxon>Citrus</taxon>
    </lineage>
</organism>
<protein>
    <submittedName>
        <fullName evidence="2">Uncharacterized protein</fullName>
    </submittedName>
</protein>
<evidence type="ECO:0000256" key="1">
    <source>
        <dbReference type="SAM" id="MobiDB-lite"/>
    </source>
</evidence>
<feature type="region of interest" description="Disordered" evidence="1">
    <location>
        <begin position="169"/>
        <end position="222"/>
    </location>
</feature>
<dbReference type="Proteomes" id="UP000027120">
    <property type="component" value="Unassembled WGS sequence"/>
</dbReference>
<name>A0A067D1E7_CITSI</name>